<dbReference type="PANTHER" id="PTHR31579">
    <property type="entry name" value="OS03G0796600 PROTEIN"/>
    <property type="match status" value="1"/>
</dbReference>
<dbReference type="EMBL" id="CACTIH010005437">
    <property type="protein sequence ID" value="CAA2992518.1"/>
    <property type="molecule type" value="Genomic_DNA"/>
</dbReference>
<dbReference type="PANTHER" id="PTHR31579:SF39">
    <property type="entry name" value="OS01G0973600 PROTEIN"/>
    <property type="match status" value="1"/>
</dbReference>
<proteinExistence type="predicted"/>
<organism evidence="1 2">
    <name type="scientific">Olea europaea subsp. europaea</name>
    <dbReference type="NCBI Taxonomy" id="158383"/>
    <lineage>
        <taxon>Eukaryota</taxon>
        <taxon>Viridiplantae</taxon>
        <taxon>Streptophyta</taxon>
        <taxon>Embryophyta</taxon>
        <taxon>Tracheophyta</taxon>
        <taxon>Spermatophyta</taxon>
        <taxon>Magnoliopsida</taxon>
        <taxon>eudicotyledons</taxon>
        <taxon>Gunneridae</taxon>
        <taxon>Pentapetalae</taxon>
        <taxon>asterids</taxon>
        <taxon>lamiids</taxon>
        <taxon>Lamiales</taxon>
        <taxon>Oleaceae</taxon>
        <taxon>Oleeae</taxon>
        <taxon>Olea</taxon>
    </lineage>
</organism>
<accession>A0A8S0SJR0</accession>
<evidence type="ECO:0000313" key="1">
    <source>
        <dbReference type="EMBL" id="CAA2992518.1"/>
    </source>
</evidence>
<reference evidence="1 2" key="1">
    <citation type="submission" date="2019-12" db="EMBL/GenBank/DDBJ databases">
        <authorList>
            <person name="Alioto T."/>
            <person name="Alioto T."/>
            <person name="Gomez Garrido J."/>
        </authorList>
    </citation>
    <scope>NUCLEOTIDE SEQUENCE [LARGE SCALE GENOMIC DNA]</scope>
</reference>
<gene>
    <name evidence="1" type="ORF">OLEA9_A104251</name>
</gene>
<dbReference type="Pfam" id="PF04720">
    <property type="entry name" value="PDDEXK_6"/>
    <property type="match status" value="1"/>
</dbReference>
<keyword evidence="2" id="KW-1185">Reference proteome</keyword>
<protein>
    <submittedName>
        <fullName evidence="1">Uncharacterized protein</fullName>
    </submittedName>
</protein>
<dbReference type="NCBIfam" id="TIGR01615">
    <property type="entry name" value="A_thal_3542"/>
    <property type="match status" value="1"/>
</dbReference>
<comment type="caution">
    <text evidence="1">The sequence shown here is derived from an EMBL/GenBank/DDBJ whole genome shotgun (WGS) entry which is preliminary data.</text>
</comment>
<name>A0A8S0SJR0_OLEEU</name>
<evidence type="ECO:0000313" key="2">
    <source>
        <dbReference type="Proteomes" id="UP000594638"/>
    </source>
</evidence>
<sequence length="268" mass="30177">MRPMWGQDSRAPVTVGAGSINWSASVWLHRRNGSVSSEFVGNSAESEYDLATMVKDFCEIGSAGADSWYSSDSDSSFSDLSFLSDKISMCKHADQYESDLILVVNSLILSLSKSSDTFNASSIQYSLVKLLQSSGYDAAVCETKWHGFGKIPGGEHEFIDVISGCSDRYIIDIDFRSHFQIARAIKSYNVLLNSLPSIYVGTMTKLKQFLQIMVEAARYSLQQNSMPLPPWRSLAYLEAKWESPRERIVDLLDRRDIDIYQDHCCWKL</sequence>
<dbReference type="Proteomes" id="UP000594638">
    <property type="component" value="Unassembled WGS sequence"/>
</dbReference>
<dbReference type="Gramene" id="OE9A104251T1">
    <property type="protein sequence ID" value="OE9A104251C1"/>
    <property type="gene ID" value="OE9A104251"/>
</dbReference>
<dbReference type="InterPro" id="IPR006502">
    <property type="entry name" value="PDDEXK-like"/>
</dbReference>
<dbReference type="AlphaFoldDB" id="A0A8S0SJR0"/>
<dbReference type="OrthoDB" id="691424at2759"/>